<dbReference type="EMBL" id="CDMC01000012">
    <property type="protein sequence ID" value="CEL08919.1"/>
    <property type="molecule type" value="Genomic_DNA"/>
</dbReference>
<feature type="region of interest" description="Disordered" evidence="1">
    <location>
        <begin position="456"/>
        <end position="622"/>
    </location>
</feature>
<feature type="compositionally biased region" description="Low complexity" evidence="1">
    <location>
        <begin position="25"/>
        <end position="42"/>
    </location>
</feature>
<dbReference type="Proteomes" id="UP000054771">
    <property type="component" value="Unassembled WGS sequence"/>
</dbReference>
<dbReference type="OrthoDB" id="4524386at2759"/>
<evidence type="ECO:0000313" key="3">
    <source>
        <dbReference type="Proteomes" id="UP000054771"/>
    </source>
</evidence>
<feature type="compositionally biased region" description="Polar residues" evidence="1">
    <location>
        <begin position="667"/>
        <end position="691"/>
    </location>
</feature>
<feature type="compositionally biased region" description="Polar residues" evidence="1">
    <location>
        <begin position="578"/>
        <end position="591"/>
    </location>
</feature>
<feature type="compositionally biased region" description="Polar residues" evidence="1">
    <location>
        <begin position="513"/>
        <end position="526"/>
    </location>
</feature>
<feature type="compositionally biased region" description="Polar residues" evidence="1">
    <location>
        <begin position="230"/>
        <end position="256"/>
    </location>
</feature>
<feature type="region of interest" description="Disordered" evidence="1">
    <location>
        <begin position="161"/>
        <end position="208"/>
    </location>
</feature>
<protein>
    <submittedName>
        <fullName evidence="2">Uncharacterized protein</fullName>
    </submittedName>
</protein>
<organism evidence="2 3">
    <name type="scientific">Aspergillus calidoustus</name>
    <dbReference type="NCBI Taxonomy" id="454130"/>
    <lineage>
        <taxon>Eukaryota</taxon>
        <taxon>Fungi</taxon>
        <taxon>Dikarya</taxon>
        <taxon>Ascomycota</taxon>
        <taxon>Pezizomycotina</taxon>
        <taxon>Eurotiomycetes</taxon>
        <taxon>Eurotiomycetidae</taxon>
        <taxon>Eurotiales</taxon>
        <taxon>Aspergillaceae</taxon>
        <taxon>Aspergillus</taxon>
        <taxon>Aspergillus subgen. Nidulantes</taxon>
    </lineage>
</organism>
<feature type="compositionally biased region" description="Polar residues" evidence="1">
    <location>
        <begin position="281"/>
        <end position="302"/>
    </location>
</feature>
<reference evidence="3" key="1">
    <citation type="journal article" date="2016" name="Genome Announc.">
        <title>Draft genome sequences of fungus Aspergillus calidoustus.</title>
        <authorList>
            <person name="Horn F."/>
            <person name="Linde J."/>
            <person name="Mattern D.J."/>
            <person name="Walther G."/>
            <person name="Guthke R."/>
            <person name="Scherlach K."/>
            <person name="Martin K."/>
            <person name="Brakhage A.A."/>
            <person name="Petzke L."/>
            <person name="Valiante V."/>
        </authorList>
    </citation>
    <scope>NUCLEOTIDE SEQUENCE [LARGE SCALE GENOMIC DNA]</scope>
    <source>
        <strain evidence="3">SF006504</strain>
    </source>
</reference>
<evidence type="ECO:0000313" key="2">
    <source>
        <dbReference type="EMBL" id="CEL08919.1"/>
    </source>
</evidence>
<name>A0A0U5GCJ0_ASPCI</name>
<keyword evidence="3" id="KW-1185">Reference proteome</keyword>
<dbReference type="OMA" id="SHRYHIQ"/>
<feature type="region of interest" description="Disordered" evidence="1">
    <location>
        <begin position="67"/>
        <end position="90"/>
    </location>
</feature>
<feature type="region of interest" description="Disordered" evidence="1">
    <location>
        <begin position="229"/>
        <end position="342"/>
    </location>
</feature>
<accession>A0A0U5GCJ0</accession>
<feature type="compositionally biased region" description="Polar residues" evidence="1">
    <location>
        <begin position="599"/>
        <end position="616"/>
    </location>
</feature>
<feature type="region of interest" description="Disordered" evidence="1">
    <location>
        <begin position="663"/>
        <end position="691"/>
    </location>
</feature>
<dbReference type="AlphaFoldDB" id="A0A0U5GCJ0"/>
<feature type="region of interest" description="Disordered" evidence="1">
    <location>
        <begin position="1"/>
        <end position="48"/>
    </location>
</feature>
<sequence>MVALRRLFHAEKAPSTPVSGNRELSSTTQSPPRRTPNSRNSPALSENEHFQNIERQFEVMHDQLRTRPMSPASHAPPSRASSRRTTKNPRHVDLLDALFSSHRYQMQSAAVMSPITPYNEDVAERNMAPFLRARGGQSRNAYSRIISALYQEDVADRNIAQNRRRSRSLSRSPSPSRLDTSHSYQLEYQRHGGDVKARPRARTKDSQLVNSISQEALYSVPKSFRDQVVADSTDSTPSTPGLLRTQRSAPTVLSEQSSTSRGGSSRTDTHLGVPPAYKQGESWSNTPLPDSPTLPTITSVQRRPNDSRRQQDSRETSTPSPRLPSMSEVPKRPKYERKASSKKNVLDLSINTELAARGRPKKIVHRAIQPPTPSSHEMKQNPSIAEVMNSPLPVATPTPIPSPLPSSNQKVAEIMDMFRKAYASSQAISPHPTFETLQDAIIREINSHEAFQRVPVPEPGPPFTPSPFQHSFEKGPRARRTSGSISLKDGQLSKLIRKGSFKRHRRDSEARKSISTSIPANISLNAPNRRRHTDAPLPSPGFFETMEQPPSPPKEQLTYMDLILRSEKSNDTKRSKNTSKSNGSRPSSTAAPSVLHMRAQTSPSADDSPNSFSTNDSDSEIIHLPSIPSIPRVQIHGVDENNVTYVAENTSPRNAYRLMNWPRKSSHGQNLRNSFTRNEHQSPSGRSVESY</sequence>
<gene>
    <name evidence="2" type="ORF">ASPCAL12064</name>
</gene>
<feature type="compositionally biased region" description="Low complexity" evidence="1">
    <location>
        <begin position="257"/>
        <end position="266"/>
    </location>
</feature>
<feature type="compositionally biased region" description="Basic and acidic residues" evidence="1">
    <location>
        <begin position="564"/>
        <end position="574"/>
    </location>
</feature>
<feature type="compositionally biased region" description="Basic and acidic residues" evidence="1">
    <location>
        <begin position="303"/>
        <end position="315"/>
    </location>
</feature>
<feature type="compositionally biased region" description="Basic and acidic residues" evidence="1">
    <location>
        <begin position="188"/>
        <end position="205"/>
    </location>
</feature>
<proteinExistence type="predicted"/>
<feature type="compositionally biased region" description="Low complexity" evidence="1">
    <location>
        <begin position="67"/>
        <end position="80"/>
    </location>
</feature>
<feature type="compositionally biased region" description="Basic residues" evidence="1">
    <location>
        <begin position="495"/>
        <end position="505"/>
    </location>
</feature>
<feature type="compositionally biased region" description="Pro residues" evidence="1">
    <location>
        <begin position="456"/>
        <end position="465"/>
    </location>
</feature>
<feature type="compositionally biased region" description="Basic and acidic residues" evidence="1">
    <location>
        <begin position="329"/>
        <end position="339"/>
    </location>
</feature>
<feature type="compositionally biased region" description="Low complexity" evidence="1">
    <location>
        <begin position="169"/>
        <end position="178"/>
    </location>
</feature>
<evidence type="ECO:0000256" key="1">
    <source>
        <dbReference type="SAM" id="MobiDB-lite"/>
    </source>
</evidence>